<dbReference type="RefSeq" id="WP_158955303.1">
    <property type="nucleotide sequence ID" value="NZ_CP046915.1"/>
</dbReference>
<feature type="transmembrane region" description="Helical" evidence="1">
    <location>
        <begin position="78"/>
        <end position="96"/>
    </location>
</feature>
<keyword evidence="1" id="KW-0472">Membrane</keyword>
<dbReference type="AlphaFoldDB" id="A0A7Z2GNQ0"/>
<dbReference type="InterPro" id="IPR036701">
    <property type="entry name" value="RraB-like_sf"/>
</dbReference>
<evidence type="ECO:0000313" key="3">
    <source>
        <dbReference type="EMBL" id="QGZ65157.1"/>
    </source>
</evidence>
<dbReference type="InterPro" id="IPR009671">
    <property type="entry name" value="RraB_dom"/>
</dbReference>
<accession>A0A7Z2GNQ0</accession>
<protein>
    <submittedName>
        <fullName evidence="3">Ribonuclease E inhibitor RraB</fullName>
    </submittedName>
</protein>
<dbReference type="KEGG" id="pacs:FAZ98_25635"/>
<organism evidence="3 4">
    <name type="scientific">Paraburkholderia acidisoli</name>
    <dbReference type="NCBI Taxonomy" id="2571748"/>
    <lineage>
        <taxon>Bacteria</taxon>
        <taxon>Pseudomonadati</taxon>
        <taxon>Pseudomonadota</taxon>
        <taxon>Betaproteobacteria</taxon>
        <taxon>Burkholderiales</taxon>
        <taxon>Burkholderiaceae</taxon>
        <taxon>Paraburkholderia</taxon>
    </lineage>
</organism>
<evidence type="ECO:0000259" key="2">
    <source>
        <dbReference type="Pfam" id="PF06877"/>
    </source>
</evidence>
<name>A0A7Z2GNQ0_9BURK</name>
<sequence>MKTALADVDHLRAMDAKGDDFSLSRDVEFCLLAPSAEKAATVAGFINDYQYGRASVQHVEAQCRVLVLVHMPVLQHNILAVSGFMTCIAALFGLTYDGWGCVVQQRN</sequence>
<feature type="domain" description="Regulator of ribonuclease activity B" evidence="2">
    <location>
        <begin position="9"/>
        <end position="101"/>
    </location>
</feature>
<proteinExistence type="predicted"/>
<gene>
    <name evidence="3" type="ORF">FAZ98_25635</name>
</gene>
<dbReference type="Proteomes" id="UP000433577">
    <property type="component" value="Chromosome 3"/>
</dbReference>
<keyword evidence="1" id="KW-1133">Transmembrane helix</keyword>
<keyword evidence="4" id="KW-1185">Reference proteome</keyword>
<dbReference type="EMBL" id="CP046915">
    <property type="protein sequence ID" value="QGZ65157.1"/>
    <property type="molecule type" value="Genomic_DNA"/>
</dbReference>
<evidence type="ECO:0000256" key="1">
    <source>
        <dbReference type="SAM" id="Phobius"/>
    </source>
</evidence>
<dbReference type="Pfam" id="PF06877">
    <property type="entry name" value="RraB"/>
    <property type="match status" value="1"/>
</dbReference>
<reference evidence="3 4" key="1">
    <citation type="submission" date="2019-12" db="EMBL/GenBank/DDBJ databases">
        <title>Paraburkholderia acidiphila 7Q-K02 sp. nov and Paraburkholderia acidisoli DHF22 sp. nov., two strains isolated from forest soil.</title>
        <authorList>
            <person name="Gao Z."/>
            <person name="Qiu L."/>
        </authorList>
    </citation>
    <scope>NUCLEOTIDE SEQUENCE [LARGE SCALE GENOMIC DNA]</scope>
    <source>
        <strain evidence="3 4">DHF22</strain>
    </source>
</reference>
<dbReference type="OrthoDB" id="5739863at2"/>
<dbReference type="Gene3D" id="3.30.70.970">
    <property type="entry name" value="RraB-like"/>
    <property type="match status" value="1"/>
</dbReference>
<evidence type="ECO:0000313" key="4">
    <source>
        <dbReference type="Proteomes" id="UP000433577"/>
    </source>
</evidence>
<keyword evidence="1" id="KW-0812">Transmembrane</keyword>
<dbReference type="SUPFAM" id="SSF89946">
    <property type="entry name" value="Hypothetical protein VC0424"/>
    <property type="match status" value="1"/>
</dbReference>